<dbReference type="EMBL" id="CP034210">
    <property type="protein sequence ID" value="QBZ66004.1"/>
    <property type="molecule type" value="Genomic_DNA"/>
</dbReference>
<dbReference type="Proteomes" id="UP000294847">
    <property type="component" value="Chromosome 7"/>
</dbReference>
<feature type="region of interest" description="Disordered" evidence="1">
    <location>
        <begin position="57"/>
        <end position="82"/>
    </location>
</feature>
<accession>A0A4P7NTY0</accession>
<evidence type="ECO:0000313" key="2">
    <source>
        <dbReference type="EMBL" id="QBZ66004.1"/>
    </source>
</evidence>
<gene>
    <name evidence="2" type="ORF">PoMZ_12971</name>
</gene>
<feature type="compositionally biased region" description="Polar residues" evidence="1">
    <location>
        <begin position="13"/>
        <end position="24"/>
    </location>
</feature>
<protein>
    <submittedName>
        <fullName evidence="2">Uncharacterized protein</fullName>
    </submittedName>
</protein>
<dbReference type="AlphaFoldDB" id="A0A4P7NTY0"/>
<feature type="region of interest" description="Disordered" evidence="1">
    <location>
        <begin position="1"/>
        <end position="37"/>
    </location>
</feature>
<name>A0A4P7NTY0_PYROR</name>
<sequence>MLVEHTTYHGKVNNPSKDYSSVRSQGEEDPQSRRSTYMRAGRRASLVIANYILLPQPTGDSRATSINPVVSDRWGESTPLRE</sequence>
<organism evidence="2 3">
    <name type="scientific">Pyricularia oryzae</name>
    <name type="common">Rice blast fungus</name>
    <name type="synonym">Magnaporthe oryzae</name>
    <dbReference type="NCBI Taxonomy" id="318829"/>
    <lineage>
        <taxon>Eukaryota</taxon>
        <taxon>Fungi</taxon>
        <taxon>Dikarya</taxon>
        <taxon>Ascomycota</taxon>
        <taxon>Pezizomycotina</taxon>
        <taxon>Sordariomycetes</taxon>
        <taxon>Sordariomycetidae</taxon>
        <taxon>Magnaporthales</taxon>
        <taxon>Pyriculariaceae</taxon>
        <taxon>Pyricularia</taxon>
    </lineage>
</organism>
<reference evidence="2 3" key="1">
    <citation type="journal article" date="2019" name="Mol. Biol. Evol.">
        <title>Blast fungal genomes show frequent chromosomal changes, gene gains and losses, and effector gene turnover.</title>
        <authorList>
            <person name="Gomez Luciano L.B."/>
            <person name="Jason Tsai I."/>
            <person name="Chuma I."/>
            <person name="Tosa Y."/>
            <person name="Chen Y.H."/>
            <person name="Li J.Y."/>
            <person name="Li M.Y."/>
            <person name="Jade Lu M.Y."/>
            <person name="Nakayashiki H."/>
            <person name="Li W.H."/>
        </authorList>
    </citation>
    <scope>NUCLEOTIDE SEQUENCE [LARGE SCALE GENOMIC DNA]</scope>
    <source>
        <strain evidence="2">MZ5-1-6</strain>
    </source>
</reference>
<evidence type="ECO:0000256" key="1">
    <source>
        <dbReference type="SAM" id="MobiDB-lite"/>
    </source>
</evidence>
<proteinExistence type="predicted"/>
<feature type="compositionally biased region" description="Basic and acidic residues" evidence="1">
    <location>
        <begin position="73"/>
        <end position="82"/>
    </location>
</feature>
<feature type="compositionally biased region" description="Polar residues" evidence="1">
    <location>
        <begin position="58"/>
        <end position="68"/>
    </location>
</feature>
<evidence type="ECO:0000313" key="3">
    <source>
        <dbReference type="Proteomes" id="UP000294847"/>
    </source>
</evidence>